<dbReference type="InterPro" id="IPR000569">
    <property type="entry name" value="HECT_dom"/>
</dbReference>
<dbReference type="AlphaFoldDB" id="A0AAD9EYS9"/>
<feature type="region of interest" description="Disordered" evidence="3">
    <location>
        <begin position="183"/>
        <end position="270"/>
    </location>
</feature>
<protein>
    <submittedName>
        <fullName evidence="5">UDP-N-acetylmuramoyl-L-alanyl-D-glutamate--26-diaminopimelate ligase</fullName>
    </submittedName>
</protein>
<gene>
    <name evidence="5" type="ORF">KUDE01_030233</name>
</gene>
<feature type="compositionally biased region" description="Basic and acidic residues" evidence="3">
    <location>
        <begin position="232"/>
        <end position="245"/>
    </location>
</feature>
<keyword evidence="5" id="KW-0436">Ligase</keyword>
<feature type="region of interest" description="Disordered" evidence="3">
    <location>
        <begin position="53"/>
        <end position="76"/>
    </location>
</feature>
<evidence type="ECO:0000256" key="2">
    <source>
        <dbReference type="ARBA" id="ARBA00022786"/>
    </source>
</evidence>
<feature type="compositionally biased region" description="Basic and acidic residues" evidence="3">
    <location>
        <begin position="53"/>
        <end position="63"/>
    </location>
</feature>
<dbReference type="GO" id="GO:0004842">
    <property type="term" value="F:ubiquitin-protein transferase activity"/>
    <property type="evidence" value="ECO:0007669"/>
    <property type="project" value="InterPro"/>
</dbReference>
<dbReference type="Gene3D" id="3.30.2410.10">
    <property type="entry name" value="Hect, E3 ligase catalytic domain"/>
    <property type="match status" value="1"/>
</dbReference>
<evidence type="ECO:0000256" key="3">
    <source>
        <dbReference type="SAM" id="MobiDB-lite"/>
    </source>
</evidence>
<comment type="caution">
    <text evidence="5">The sequence shown here is derived from an EMBL/GenBank/DDBJ whole genome shotgun (WGS) entry which is preliminary data.</text>
</comment>
<keyword evidence="6" id="KW-1185">Reference proteome</keyword>
<evidence type="ECO:0000313" key="5">
    <source>
        <dbReference type="EMBL" id="KAK1886518.1"/>
    </source>
</evidence>
<dbReference type="Proteomes" id="UP001228049">
    <property type="component" value="Unassembled WGS sequence"/>
</dbReference>
<reference evidence="5" key="1">
    <citation type="submission" date="2023-04" db="EMBL/GenBank/DDBJ databases">
        <title>Chromosome-level genome of Chaenocephalus aceratus.</title>
        <authorList>
            <person name="Park H."/>
        </authorList>
    </citation>
    <scope>NUCLEOTIDE SEQUENCE</scope>
    <source>
        <strain evidence="5">DE</strain>
        <tissue evidence="5">Muscle</tissue>
    </source>
</reference>
<evidence type="ECO:0000259" key="4">
    <source>
        <dbReference type="Pfam" id="PF00632"/>
    </source>
</evidence>
<organism evidence="5 6">
    <name type="scientific">Dissostichus eleginoides</name>
    <name type="common">Patagonian toothfish</name>
    <name type="synonym">Dissostichus amissus</name>
    <dbReference type="NCBI Taxonomy" id="100907"/>
    <lineage>
        <taxon>Eukaryota</taxon>
        <taxon>Metazoa</taxon>
        <taxon>Chordata</taxon>
        <taxon>Craniata</taxon>
        <taxon>Vertebrata</taxon>
        <taxon>Euteleostomi</taxon>
        <taxon>Actinopterygii</taxon>
        <taxon>Neopterygii</taxon>
        <taxon>Teleostei</taxon>
        <taxon>Neoteleostei</taxon>
        <taxon>Acanthomorphata</taxon>
        <taxon>Eupercaria</taxon>
        <taxon>Perciformes</taxon>
        <taxon>Notothenioidei</taxon>
        <taxon>Nototheniidae</taxon>
        <taxon>Dissostichus</taxon>
    </lineage>
</organism>
<keyword evidence="2" id="KW-0833">Ubl conjugation pathway</keyword>
<dbReference type="SUPFAM" id="SSF56204">
    <property type="entry name" value="Hect, E3 ligase catalytic domain"/>
    <property type="match status" value="1"/>
</dbReference>
<keyword evidence="1" id="KW-0808">Transferase</keyword>
<dbReference type="Pfam" id="PF00632">
    <property type="entry name" value="HECT"/>
    <property type="match status" value="1"/>
</dbReference>
<feature type="compositionally biased region" description="Basic and acidic residues" evidence="3">
    <location>
        <begin position="254"/>
        <end position="270"/>
    </location>
</feature>
<dbReference type="InterPro" id="IPR035983">
    <property type="entry name" value="Hect_E3_ubiquitin_ligase"/>
</dbReference>
<dbReference type="EMBL" id="JASDAP010000020">
    <property type="protein sequence ID" value="KAK1886518.1"/>
    <property type="molecule type" value="Genomic_DNA"/>
</dbReference>
<evidence type="ECO:0000256" key="1">
    <source>
        <dbReference type="ARBA" id="ARBA00022679"/>
    </source>
</evidence>
<proteinExistence type="predicted"/>
<evidence type="ECO:0000313" key="6">
    <source>
        <dbReference type="Proteomes" id="UP001228049"/>
    </source>
</evidence>
<feature type="domain" description="HECT" evidence="4">
    <location>
        <begin position="356"/>
        <end position="490"/>
    </location>
</feature>
<accession>A0AAD9EYS9</accession>
<dbReference type="GO" id="GO:0016874">
    <property type="term" value="F:ligase activity"/>
    <property type="evidence" value="ECO:0007669"/>
    <property type="project" value="UniProtKB-KW"/>
</dbReference>
<name>A0AAD9EYS9_DISEL</name>
<feature type="compositionally biased region" description="Polar residues" evidence="3">
    <location>
        <begin position="192"/>
        <end position="201"/>
    </location>
</feature>
<sequence length="502" mass="57572">MTDEELGKYIERYGDRLALRAFCRQRTWTNETTVKSGERTTVKSSLMEKIRDRLQGKGEKADPDVGPGVGNKHASKDTRRVEIGWLNFEKGKYYQVRTRHGGGTRHMSVQKTMTMEELLDIGKALFFPNGKSAKGPLKDFKFDVRDFSHCPVPLENTVQQLYDQTKLRMLRIYTCSKEKDKEVSPKDATIMLSDSDTSSDFEPTDHRPIKTSRKQRQSVSNQPRRYHPSRIGTDHPVHHIERSSDSDPAPNDSVQEKNEECEGEDERVPRLRPDYSEKEWKAVGVSSVDEELLMMSFLRYLSVTERESVEKVLEGNLEEIDEEDLLDLFSRMGSHCLPSKDKIRAANVVMAHKALLQEPKFIIDCFHSSIHNAVLRLLTKESIMELYENKRPTNRKVAQMIKPSNESLNPQEQAALTYLLRYVRSLDQRKLEIFLRFCTGSSVLCKDSIEVTFNRLCGLSRRPVAHTCGAVLELPCTYSSYPDFRAELDSVLSGDCFTMDIL</sequence>